<evidence type="ECO:0000256" key="4">
    <source>
        <dbReference type="SAM" id="MobiDB-lite"/>
    </source>
</evidence>
<feature type="region of interest" description="Disordered" evidence="4">
    <location>
        <begin position="1"/>
        <end position="49"/>
    </location>
</feature>
<dbReference type="InterPro" id="IPR015946">
    <property type="entry name" value="KH_dom-like_a/b"/>
</dbReference>
<keyword evidence="7" id="KW-1185">Reference proteome</keyword>
<keyword evidence="3" id="KW-0342">GTP-binding</keyword>
<dbReference type="GO" id="GO:0005525">
    <property type="term" value="F:GTP binding"/>
    <property type="evidence" value="ECO:0007669"/>
    <property type="project" value="UniProtKB-KW"/>
</dbReference>
<dbReference type="CDD" id="cd22534">
    <property type="entry name" value="KH-II_Era"/>
    <property type="match status" value="1"/>
</dbReference>
<dbReference type="Gene3D" id="3.40.50.300">
    <property type="entry name" value="P-loop containing nucleotide triphosphate hydrolases"/>
    <property type="match status" value="1"/>
</dbReference>
<dbReference type="InterPro" id="IPR006073">
    <property type="entry name" value="GTP-bd"/>
</dbReference>
<dbReference type="PANTHER" id="PTHR42698:SF1">
    <property type="entry name" value="GTPASE ERA, MITOCHONDRIAL"/>
    <property type="match status" value="1"/>
</dbReference>
<dbReference type="SUPFAM" id="SSF54814">
    <property type="entry name" value="Prokaryotic type KH domain (KH-domain type II)"/>
    <property type="match status" value="1"/>
</dbReference>
<dbReference type="FunCoup" id="D8LBN0">
    <property type="interactions" value="395"/>
</dbReference>
<dbReference type="EMBL" id="FN647682">
    <property type="protein sequence ID" value="CBN76739.1"/>
    <property type="molecule type" value="Genomic_DNA"/>
</dbReference>
<dbReference type="STRING" id="2880.D8LBN0"/>
<keyword evidence="2" id="KW-0547">Nucleotide-binding</keyword>
<name>D8LBN0_ECTSI</name>
<dbReference type="InterPro" id="IPR009019">
    <property type="entry name" value="KH_sf_prok-type"/>
</dbReference>
<organism evidence="6 7">
    <name type="scientific">Ectocarpus siliculosus</name>
    <name type="common">Brown alga</name>
    <name type="synonym">Conferva siliculosa</name>
    <dbReference type="NCBI Taxonomy" id="2880"/>
    <lineage>
        <taxon>Eukaryota</taxon>
        <taxon>Sar</taxon>
        <taxon>Stramenopiles</taxon>
        <taxon>Ochrophyta</taxon>
        <taxon>PX clade</taxon>
        <taxon>Phaeophyceae</taxon>
        <taxon>Ectocarpales</taxon>
        <taxon>Ectocarpaceae</taxon>
        <taxon>Ectocarpus</taxon>
    </lineage>
</organism>
<dbReference type="NCBIfam" id="TIGR00231">
    <property type="entry name" value="small_GTP"/>
    <property type="match status" value="1"/>
</dbReference>
<dbReference type="GO" id="GO:0043024">
    <property type="term" value="F:ribosomal small subunit binding"/>
    <property type="evidence" value="ECO:0007669"/>
    <property type="project" value="TreeGrafter"/>
</dbReference>
<sequence length="402" mass="43748">MLVAASISGRNLSTEKRPQTPSSSSAAAAAARPAAGGSGTNASACSMPDPRNQRVLHAAVAGLPNAGKSTLLNYMVGDKVSAVSTKRHTTRENTLGVMTVGRTQVFFHDTPGFVSHEERDDYKPALSAESREAIAAVDLTLLLVDASKDVTKRGLRSLTGLLERVLRSRCEVFLVLNKSDLVHPRHRLLATTDEIMDRAQEIMDRIDSEREQAVAAVDTSPRHENGTAAAAAAAAAGSGNCGASNGSGVGERGQEPLFRDGGKTVDDHVTVFMVSAKTGHGVEDVVDFLVHRARPGAWLFGPDETTNKDKRSRVKEIVREGLYKHLYKELPYQITTHIRELSRRPDNSVSVLQELRLDRASQKPIVLGKLKYIKKDVEWDLRKLFGTRVDARFFVIVGHKKG</sequence>
<comment type="similarity">
    <text evidence="1">Belongs to the TRAFAC class TrmE-Era-EngA-EngB-Septin-like GTPase superfamily. Era GTPase family.</text>
</comment>
<dbReference type="OMA" id="YVIDHRL"/>
<dbReference type="GO" id="GO:0000028">
    <property type="term" value="P:ribosomal small subunit assembly"/>
    <property type="evidence" value="ECO:0007669"/>
    <property type="project" value="TreeGrafter"/>
</dbReference>
<dbReference type="eggNOG" id="KOG1423">
    <property type="taxonomic scope" value="Eukaryota"/>
</dbReference>
<dbReference type="InParanoid" id="D8LBN0"/>
<dbReference type="EMBL" id="FN649726">
    <property type="protein sequence ID" value="CBN76739.1"/>
    <property type="molecule type" value="Genomic_DNA"/>
</dbReference>
<dbReference type="Gene3D" id="3.30.300.20">
    <property type="match status" value="1"/>
</dbReference>
<feature type="compositionally biased region" description="Low complexity" evidence="4">
    <location>
        <begin position="21"/>
        <end position="35"/>
    </location>
</feature>
<accession>D8LBN0</accession>
<feature type="domain" description="G" evidence="5">
    <location>
        <begin position="58"/>
        <end position="178"/>
    </location>
</feature>
<evidence type="ECO:0000256" key="1">
    <source>
        <dbReference type="ARBA" id="ARBA00007921"/>
    </source>
</evidence>
<dbReference type="InterPro" id="IPR027417">
    <property type="entry name" value="P-loop_NTPase"/>
</dbReference>
<dbReference type="InterPro" id="IPR005662">
    <property type="entry name" value="GTPase_Era-like"/>
</dbReference>
<evidence type="ECO:0000256" key="2">
    <source>
        <dbReference type="ARBA" id="ARBA00022741"/>
    </source>
</evidence>
<evidence type="ECO:0000259" key="5">
    <source>
        <dbReference type="Pfam" id="PF01926"/>
    </source>
</evidence>
<dbReference type="GO" id="GO:0019843">
    <property type="term" value="F:rRNA binding"/>
    <property type="evidence" value="ECO:0007669"/>
    <property type="project" value="TreeGrafter"/>
</dbReference>
<evidence type="ECO:0000313" key="6">
    <source>
        <dbReference type="EMBL" id="CBN76739.1"/>
    </source>
</evidence>
<dbReference type="Proteomes" id="UP000002630">
    <property type="component" value="Linkage Group LG01"/>
</dbReference>
<protein>
    <submittedName>
        <fullName evidence="6">MEra, mitochondrial Era GTPase</fullName>
    </submittedName>
</protein>
<evidence type="ECO:0000256" key="3">
    <source>
        <dbReference type="ARBA" id="ARBA00023134"/>
    </source>
</evidence>
<dbReference type="OrthoDB" id="193052at2759"/>
<dbReference type="SUPFAM" id="SSF52540">
    <property type="entry name" value="P-loop containing nucleoside triphosphate hydrolases"/>
    <property type="match status" value="1"/>
</dbReference>
<gene>
    <name evidence="6" type="primary">MEra</name>
    <name evidence="6" type="ORF">Esi_0000_0550</name>
</gene>
<proteinExistence type="inferred from homology"/>
<evidence type="ECO:0000313" key="7">
    <source>
        <dbReference type="Proteomes" id="UP000002630"/>
    </source>
</evidence>
<dbReference type="InterPro" id="IPR005225">
    <property type="entry name" value="Small_GTP-bd"/>
</dbReference>
<dbReference type="Pfam" id="PF01926">
    <property type="entry name" value="MMR_HSR1"/>
    <property type="match status" value="1"/>
</dbReference>
<dbReference type="PANTHER" id="PTHR42698">
    <property type="entry name" value="GTPASE ERA"/>
    <property type="match status" value="1"/>
</dbReference>
<reference evidence="6 7" key="1">
    <citation type="journal article" date="2010" name="Nature">
        <title>The Ectocarpus genome and the independent evolution of multicellularity in brown algae.</title>
        <authorList>
            <person name="Cock J.M."/>
            <person name="Sterck L."/>
            <person name="Rouze P."/>
            <person name="Scornet D."/>
            <person name="Allen A.E."/>
            <person name="Amoutzias G."/>
            <person name="Anthouard V."/>
            <person name="Artiguenave F."/>
            <person name="Aury J.M."/>
            <person name="Badger J.H."/>
            <person name="Beszteri B."/>
            <person name="Billiau K."/>
            <person name="Bonnet E."/>
            <person name="Bothwell J.H."/>
            <person name="Bowler C."/>
            <person name="Boyen C."/>
            <person name="Brownlee C."/>
            <person name="Carrano C.J."/>
            <person name="Charrier B."/>
            <person name="Cho G.Y."/>
            <person name="Coelho S.M."/>
            <person name="Collen J."/>
            <person name="Corre E."/>
            <person name="Da Silva C."/>
            <person name="Delage L."/>
            <person name="Delaroque N."/>
            <person name="Dittami S.M."/>
            <person name="Doulbeau S."/>
            <person name="Elias M."/>
            <person name="Farnham G."/>
            <person name="Gachon C.M."/>
            <person name="Gschloessl B."/>
            <person name="Heesch S."/>
            <person name="Jabbari K."/>
            <person name="Jubin C."/>
            <person name="Kawai H."/>
            <person name="Kimura K."/>
            <person name="Kloareg B."/>
            <person name="Kupper F.C."/>
            <person name="Lang D."/>
            <person name="Le Bail A."/>
            <person name="Leblanc C."/>
            <person name="Lerouge P."/>
            <person name="Lohr M."/>
            <person name="Lopez P.J."/>
            <person name="Martens C."/>
            <person name="Maumus F."/>
            <person name="Michel G."/>
            <person name="Miranda-Saavedra D."/>
            <person name="Morales J."/>
            <person name="Moreau H."/>
            <person name="Motomura T."/>
            <person name="Nagasato C."/>
            <person name="Napoli C.A."/>
            <person name="Nelson D.R."/>
            <person name="Nyvall-Collen P."/>
            <person name="Peters A.F."/>
            <person name="Pommier C."/>
            <person name="Potin P."/>
            <person name="Poulain J."/>
            <person name="Quesneville H."/>
            <person name="Read B."/>
            <person name="Rensing S.A."/>
            <person name="Ritter A."/>
            <person name="Rousvoal S."/>
            <person name="Samanta M."/>
            <person name="Samson G."/>
            <person name="Schroeder D.C."/>
            <person name="Segurens B."/>
            <person name="Strittmatter M."/>
            <person name="Tonon T."/>
            <person name="Tregear J.W."/>
            <person name="Valentin K."/>
            <person name="von Dassow P."/>
            <person name="Yamagishi T."/>
            <person name="Van de Peer Y."/>
            <person name="Wincker P."/>
        </authorList>
    </citation>
    <scope>NUCLEOTIDE SEQUENCE [LARGE SCALE GENOMIC DNA]</scope>
    <source>
        <strain evidence="7">Ec32 / CCAP1310/4</strain>
    </source>
</reference>
<dbReference type="AlphaFoldDB" id="D8LBN0"/>